<sequence length="79" mass="8905">MTNYMRERLEESIGKKVEVCLKGSNERAVGLVVGIEKETVSTEPSYTLKLDKAMERSDRIEPFGSAIIDCNEISCVFFL</sequence>
<organism evidence="1 2">
    <name type="scientific">Candidatus Sungbacteria bacterium RIFCSPHIGHO2_02_FULL_47_11</name>
    <dbReference type="NCBI Taxonomy" id="1802270"/>
    <lineage>
        <taxon>Bacteria</taxon>
        <taxon>Candidatus Sungiibacteriota</taxon>
    </lineage>
</organism>
<name>A0A1G2KL08_9BACT</name>
<dbReference type="Proteomes" id="UP000179023">
    <property type="component" value="Unassembled WGS sequence"/>
</dbReference>
<gene>
    <name evidence="1" type="ORF">A3C07_00130</name>
</gene>
<dbReference type="AlphaFoldDB" id="A0A1G2KL08"/>
<dbReference type="EMBL" id="MHQI01000026">
    <property type="protein sequence ID" value="OHA00120.1"/>
    <property type="molecule type" value="Genomic_DNA"/>
</dbReference>
<protein>
    <recommendedName>
        <fullName evidence="3">LSM domain-containing protein</fullName>
    </recommendedName>
</protein>
<evidence type="ECO:0000313" key="2">
    <source>
        <dbReference type="Proteomes" id="UP000179023"/>
    </source>
</evidence>
<proteinExistence type="predicted"/>
<reference evidence="1 2" key="1">
    <citation type="journal article" date="2016" name="Nat. Commun.">
        <title>Thousands of microbial genomes shed light on interconnected biogeochemical processes in an aquifer system.</title>
        <authorList>
            <person name="Anantharaman K."/>
            <person name="Brown C.T."/>
            <person name="Hug L.A."/>
            <person name="Sharon I."/>
            <person name="Castelle C.J."/>
            <person name="Probst A.J."/>
            <person name="Thomas B.C."/>
            <person name="Singh A."/>
            <person name="Wilkins M.J."/>
            <person name="Karaoz U."/>
            <person name="Brodie E.L."/>
            <person name="Williams K.H."/>
            <person name="Hubbard S.S."/>
            <person name="Banfield J.F."/>
        </authorList>
    </citation>
    <scope>NUCLEOTIDE SEQUENCE [LARGE SCALE GENOMIC DNA]</scope>
</reference>
<accession>A0A1G2KL08</accession>
<comment type="caution">
    <text evidence="1">The sequence shown here is derived from an EMBL/GenBank/DDBJ whole genome shotgun (WGS) entry which is preliminary data.</text>
</comment>
<evidence type="ECO:0000313" key="1">
    <source>
        <dbReference type="EMBL" id="OHA00120.1"/>
    </source>
</evidence>
<evidence type="ECO:0008006" key="3">
    <source>
        <dbReference type="Google" id="ProtNLM"/>
    </source>
</evidence>